<name>A0A1R4GXU1_9MICC</name>
<sequence length="212" mass="21642">MTSAVVLSTLGVAGTILGAALGSLVITVGGSIYSQSLQRTTEHVGERVGNARAKTRPFNDAQPPATPRDAGPSGTTVDEVEKPAKNAGRGILQRLPWKHIIGVTVALFAITMALILAFELSAGRAVSSFTGGTSGTGGTSIPGISGNTNPTDDSGTKDQDPNSPVQDEAPDEEQQPQQDQAPAPQEEEPAAPEAPQEPAPAPAPAPDQPVEP</sequence>
<feature type="compositionally biased region" description="Low complexity" evidence="1">
    <location>
        <begin position="175"/>
        <end position="184"/>
    </location>
</feature>
<keyword evidence="4" id="KW-1185">Reference proteome</keyword>
<keyword evidence="2" id="KW-0472">Membrane</keyword>
<feature type="compositionally biased region" description="Pro residues" evidence="1">
    <location>
        <begin position="195"/>
        <end position="212"/>
    </location>
</feature>
<feature type="transmembrane region" description="Helical" evidence="2">
    <location>
        <begin position="99"/>
        <end position="118"/>
    </location>
</feature>
<evidence type="ECO:0000256" key="1">
    <source>
        <dbReference type="SAM" id="MobiDB-lite"/>
    </source>
</evidence>
<proteinExistence type="predicted"/>
<feature type="transmembrane region" description="Helical" evidence="2">
    <location>
        <begin position="12"/>
        <end position="33"/>
    </location>
</feature>
<organism evidence="3 4">
    <name type="scientific">Arthrobacter rhombi</name>
    <dbReference type="NCBI Taxonomy" id="71253"/>
    <lineage>
        <taxon>Bacteria</taxon>
        <taxon>Bacillati</taxon>
        <taxon>Actinomycetota</taxon>
        <taxon>Actinomycetes</taxon>
        <taxon>Micrococcales</taxon>
        <taxon>Micrococcaceae</taxon>
        <taxon>Arthrobacter</taxon>
    </lineage>
</organism>
<feature type="region of interest" description="Disordered" evidence="1">
    <location>
        <begin position="130"/>
        <end position="212"/>
    </location>
</feature>
<gene>
    <name evidence="3" type="ORF">FM101_15510</name>
</gene>
<evidence type="ECO:0000313" key="3">
    <source>
        <dbReference type="EMBL" id="SJM72632.1"/>
    </source>
</evidence>
<evidence type="ECO:0000313" key="4">
    <source>
        <dbReference type="Proteomes" id="UP000195913"/>
    </source>
</evidence>
<dbReference type="Proteomes" id="UP000195913">
    <property type="component" value="Unassembled WGS sequence"/>
</dbReference>
<evidence type="ECO:0000256" key="2">
    <source>
        <dbReference type="SAM" id="Phobius"/>
    </source>
</evidence>
<protein>
    <submittedName>
        <fullName evidence="3">Uncharacterized protein</fullName>
    </submittedName>
</protein>
<feature type="region of interest" description="Disordered" evidence="1">
    <location>
        <begin position="45"/>
        <end position="81"/>
    </location>
</feature>
<accession>A0A1R4GXU1</accession>
<dbReference type="AlphaFoldDB" id="A0A1R4GXU1"/>
<keyword evidence="2" id="KW-0812">Transmembrane</keyword>
<keyword evidence="2" id="KW-1133">Transmembrane helix</keyword>
<reference evidence="3 4" key="1">
    <citation type="submission" date="2017-02" db="EMBL/GenBank/DDBJ databases">
        <authorList>
            <person name="Peterson S.W."/>
        </authorList>
    </citation>
    <scope>NUCLEOTIDE SEQUENCE [LARGE SCALE GENOMIC DNA]</scope>
    <source>
        <strain evidence="3 4">B Ar 00.02</strain>
    </source>
</reference>
<dbReference type="EMBL" id="FUHW01000053">
    <property type="protein sequence ID" value="SJM72632.1"/>
    <property type="molecule type" value="Genomic_DNA"/>
</dbReference>